<feature type="domain" description="AGC-kinase C-terminal" evidence="15">
    <location>
        <begin position="292"/>
        <end position="344"/>
    </location>
</feature>
<evidence type="ECO:0000256" key="8">
    <source>
        <dbReference type="ARBA" id="ARBA00022840"/>
    </source>
</evidence>
<keyword evidence="17" id="KW-1185">Reference proteome</keyword>
<evidence type="ECO:0000256" key="3">
    <source>
        <dbReference type="ARBA" id="ARBA00022527"/>
    </source>
</evidence>
<gene>
    <name evidence="16" type="ORF">P7K49_039378</name>
</gene>
<comment type="caution">
    <text evidence="16">The sequence shown here is derived from an EMBL/GenBank/DDBJ whole genome shotgun (WGS) entry which is preliminary data.</text>
</comment>
<accession>A0ABQ9TBQ1</accession>
<evidence type="ECO:0000256" key="13">
    <source>
        <dbReference type="RuleBase" id="RU000304"/>
    </source>
</evidence>
<comment type="similarity">
    <text evidence="1">Belongs to the protein kinase superfamily. AGC Ser/Thr protein kinase family. cAMP subfamily.</text>
</comment>
<dbReference type="EMBL" id="JASSZA010000043">
    <property type="protein sequence ID" value="KAK2082153.1"/>
    <property type="molecule type" value="Genomic_DNA"/>
</dbReference>
<feature type="binding site" evidence="12">
    <location>
        <position position="72"/>
    </location>
    <ligand>
        <name>ATP</name>
        <dbReference type="ChEBI" id="CHEBI:30616"/>
    </ligand>
</feature>
<protein>
    <recommendedName>
        <fullName evidence="2">cAMP-dependent protein kinase</fullName>
        <ecNumber evidence="2">2.7.11.11</ecNumber>
    </recommendedName>
</protein>
<evidence type="ECO:0000256" key="4">
    <source>
        <dbReference type="ARBA" id="ARBA00022679"/>
    </source>
</evidence>
<dbReference type="InterPro" id="IPR011009">
    <property type="entry name" value="Kinase-like_dom_sf"/>
</dbReference>
<keyword evidence="5" id="KW-0519">Myristate</keyword>
<dbReference type="Proteomes" id="UP001266305">
    <property type="component" value="Unassembled WGS sequence"/>
</dbReference>
<evidence type="ECO:0000256" key="11">
    <source>
        <dbReference type="ARBA" id="ARBA00047454"/>
    </source>
</evidence>
<evidence type="ECO:0000259" key="14">
    <source>
        <dbReference type="PROSITE" id="PS50011"/>
    </source>
</evidence>
<evidence type="ECO:0000256" key="6">
    <source>
        <dbReference type="ARBA" id="ARBA00022741"/>
    </source>
</evidence>
<dbReference type="Gene3D" id="3.30.200.20">
    <property type="entry name" value="Phosphorylase Kinase, domain 1"/>
    <property type="match status" value="1"/>
</dbReference>
<keyword evidence="8 12" id="KW-0067">ATP-binding</keyword>
<dbReference type="PROSITE" id="PS00108">
    <property type="entry name" value="PROTEIN_KINASE_ST"/>
    <property type="match status" value="1"/>
</dbReference>
<organism evidence="16 17">
    <name type="scientific">Saguinus oedipus</name>
    <name type="common">Cotton-top tamarin</name>
    <name type="synonym">Oedipomidas oedipus</name>
    <dbReference type="NCBI Taxonomy" id="9490"/>
    <lineage>
        <taxon>Eukaryota</taxon>
        <taxon>Metazoa</taxon>
        <taxon>Chordata</taxon>
        <taxon>Craniata</taxon>
        <taxon>Vertebrata</taxon>
        <taxon>Euteleostomi</taxon>
        <taxon>Mammalia</taxon>
        <taxon>Eutheria</taxon>
        <taxon>Euarchontoglires</taxon>
        <taxon>Primates</taxon>
        <taxon>Haplorrhini</taxon>
        <taxon>Platyrrhini</taxon>
        <taxon>Cebidae</taxon>
        <taxon>Callitrichinae</taxon>
        <taxon>Saguinus</taxon>
    </lineage>
</organism>
<comment type="catalytic activity">
    <reaction evidence="10">
        <text>L-threonyl-[protein] + ATP = O-phospho-L-threonyl-[protein] + ADP + H(+)</text>
        <dbReference type="Rhea" id="RHEA:46608"/>
        <dbReference type="Rhea" id="RHEA-COMP:11060"/>
        <dbReference type="Rhea" id="RHEA-COMP:11605"/>
        <dbReference type="ChEBI" id="CHEBI:15378"/>
        <dbReference type="ChEBI" id="CHEBI:30013"/>
        <dbReference type="ChEBI" id="CHEBI:30616"/>
        <dbReference type="ChEBI" id="CHEBI:61977"/>
        <dbReference type="ChEBI" id="CHEBI:456216"/>
        <dbReference type="EC" id="2.7.11.11"/>
    </reaction>
</comment>
<comment type="catalytic activity">
    <reaction evidence="11">
        <text>L-seryl-[protein] + ATP = O-phospho-L-seryl-[protein] + ADP + H(+)</text>
        <dbReference type="Rhea" id="RHEA:17989"/>
        <dbReference type="Rhea" id="RHEA-COMP:9863"/>
        <dbReference type="Rhea" id="RHEA-COMP:11604"/>
        <dbReference type="ChEBI" id="CHEBI:15378"/>
        <dbReference type="ChEBI" id="CHEBI:29999"/>
        <dbReference type="ChEBI" id="CHEBI:30616"/>
        <dbReference type="ChEBI" id="CHEBI:83421"/>
        <dbReference type="ChEBI" id="CHEBI:456216"/>
        <dbReference type="EC" id="2.7.11.11"/>
    </reaction>
</comment>
<dbReference type="EC" id="2.7.11.11" evidence="2"/>
<sequence>MGNVPAKKGSEQKVVKEFLARAKEDFLCRWEHPVQNTASLDQFKVLKTLGIGAFGRVVLVSHRENGRHYAMKILKKEKVVKMRQVQHVLNEKRILQAIDFPFLIKLHFSFRDNSNLYLVMEYVPGGDMFSHLRRVGRFTEPHACFYAAQIALAFQYLHSLDLIYRDLKPENIVIDQQGYLRVTDFGFAKLVRGSTWTLCGTPDYMAPEIILNKGYNKAVDWWTLGVLIYEMAVGFPPFYAEQPISISQNILSGKVRSDLKDLLRNLLQVDFSKRFGNLQNGVGDIKDHKWFATTRWIAIYEKRVEAPFIPKFEGPGDASNFDNYEEEEIRISINEKYAKEFSEF</sequence>
<dbReference type="InterPro" id="IPR000719">
    <property type="entry name" value="Prot_kinase_dom"/>
</dbReference>
<dbReference type="Gene3D" id="1.10.510.10">
    <property type="entry name" value="Transferase(Phosphotransferase) domain 1"/>
    <property type="match status" value="1"/>
</dbReference>
<dbReference type="InterPro" id="IPR044109">
    <property type="entry name" value="STKc_PKA"/>
</dbReference>
<dbReference type="InterPro" id="IPR000961">
    <property type="entry name" value="AGC-kinase_C"/>
</dbReference>
<proteinExistence type="inferred from homology"/>
<name>A0ABQ9TBQ1_SAGOE</name>
<keyword evidence="5" id="KW-0449">Lipoprotein</keyword>
<feature type="domain" description="Protein kinase" evidence="14">
    <location>
        <begin position="43"/>
        <end position="291"/>
    </location>
</feature>
<dbReference type="CDD" id="cd14209">
    <property type="entry name" value="STKc_PKA"/>
    <property type="match status" value="1"/>
</dbReference>
<keyword evidence="4" id="KW-0808">Transferase</keyword>
<evidence type="ECO:0000313" key="17">
    <source>
        <dbReference type="Proteomes" id="UP001266305"/>
    </source>
</evidence>
<evidence type="ECO:0000256" key="1">
    <source>
        <dbReference type="ARBA" id="ARBA00007115"/>
    </source>
</evidence>
<keyword evidence="6 12" id="KW-0547">Nucleotide-binding</keyword>
<evidence type="ECO:0000256" key="2">
    <source>
        <dbReference type="ARBA" id="ARBA00012444"/>
    </source>
</evidence>
<dbReference type="PANTHER" id="PTHR24353:SF137">
    <property type="entry name" value="CAMP-DEPENDENT PROTEIN KINASE CATALYTIC SUBUNIT GAMMA"/>
    <property type="match status" value="1"/>
</dbReference>
<dbReference type="InterPro" id="IPR017441">
    <property type="entry name" value="Protein_kinase_ATP_BS"/>
</dbReference>
<evidence type="ECO:0000256" key="5">
    <source>
        <dbReference type="ARBA" id="ARBA00022707"/>
    </source>
</evidence>
<evidence type="ECO:0000256" key="12">
    <source>
        <dbReference type="PROSITE-ProRule" id="PRU10141"/>
    </source>
</evidence>
<dbReference type="PROSITE" id="PS50011">
    <property type="entry name" value="PROTEIN_KINASE_DOM"/>
    <property type="match status" value="1"/>
</dbReference>
<dbReference type="SMART" id="SM00220">
    <property type="entry name" value="S_TKc"/>
    <property type="match status" value="1"/>
</dbReference>
<dbReference type="PROSITE" id="PS00107">
    <property type="entry name" value="PROTEIN_KINASE_ATP"/>
    <property type="match status" value="1"/>
</dbReference>
<evidence type="ECO:0000256" key="7">
    <source>
        <dbReference type="ARBA" id="ARBA00022777"/>
    </source>
</evidence>
<dbReference type="Pfam" id="PF00069">
    <property type="entry name" value="Pkinase"/>
    <property type="match status" value="1"/>
</dbReference>
<dbReference type="SMART" id="SM00133">
    <property type="entry name" value="S_TK_X"/>
    <property type="match status" value="1"/>
</dbReference>
<evidence type="ECO:0000256" key="9">
    <source>
        <dbReference type="ARBA" id="ARBA00023149"/>
    </source>
</evidence>
<keyword evidence="9" id="KW-0114">cAMP</keyword>
<dbReference type="PANTHER" id="PTHR24353">
    <property type="entry name" value="CYCLIC NUCLEOTIDE-DEPENDENT PROTEIN KINASE"/>
    <property type="match status" value="1"/>
</dbReference>
<reference evidence="16 17" key="1">
    <citation type="submission" date="2023-05" db="EMBL/GenBank/DDBJ databases">
        <title>B98-5 Cell Line De Novo Hybrid Assembly: An Optical Mapping Approach.</title>
        <authorList>
            <person name="Kananen K."/>
            <person name="Auerbach J.A."/>
            <person name="Kautto E."/>
            <person name="Blachly J.S."/>
        </authorList>
    </citation>
    <scope>NUCLEOTIDE SEQUENCE [LARGE SCALE GENOMIC DNA]</scope>
    <source>
        <strain evidence="16">B95-8</strain>
        <tissue evidence="16">Cell line</tissue>
    </source>
</reference>
<evidence type="ECO:0000259" key="15">
    <source>
        <dbReference type="PROSITE" id="PS51285"/>
    </source>
</evidence>
<keyword evidence="3 13" id="KW-0723">Serine/threonine-protein kinase</keyword>
<evidence type="ECO:0000313" key="16">
    <source>
        <dbReference type="EMBL" id="KAK2082153.1"/>
    </source>
</evidence>
<dbReference type="PROSITE" id="PS51285">
    <property type="entry name" value="AGC_KINASE_CTER"/>
    <property type="match status" value="1"/>
</dbReference>
<dbReference type="SUPFAM" id="SSF56112">
    <property type="entry name" value="Protein kinase-like (PK-like)"/>
    <property type="match status" value="1"/>
</dbReference>
<dbReference type="InterPro" id="IPR008271">
    <property type="entry name" value="Ser/Thr_kinase_AS"/>
</dbReference>
<keyword evidence="7" id="KW-0418">Kinase</keyword>
<evidence type="ECO:0000256" key="10">
    <source>
        <dbReference type="ARBA" id="ARBA00047292"/>
    </source>
</evidence>